<keyword evidence="2 4" id="KW-0474">Menaquinone biosynthesis</keyword>
<keyword evidence="6" id="KW-1185">Reference proteome</keyword>
<dbReference type="SUPFAM" id="SSF53850">
    <property type="entry name" value="Periplasmic binding protein-like II"/>
    <property type="match status" value="1"/>
</dbReference>
<comment type="similarity">
    <text evidence="4">Belongs to the MqnA/MqnD family. MqnA subfamily.</text>
</comment>
<dbReference type="OrthoDB" id="9810112at2"/>
<keyword evidence="3 4" id="KW-0456">Lyase</keyword>
<comment type="function">
    <text evidence="4">Catalyzes the dehydration of chorismate into 3-[(1-carboxyvinyl)oxy]benzoate, a step in the biosynthesis of menaquinone (MK, vitamin K2).</text>
</comment>
<dbReference type="AlphaFoldDB" id="F0SNT7"/>
<comment type="pathway">
    <text evidence="1 4">Quinol/quinone metabolism; menaquinone biosynthesis.</text>
</comment>
<evidence type="ECO:0000256" key="3">
    <source>
        <dbReference type="ARBA" id="ARBA00023239"/>
    </source>
</evidence>
<gene>
    <name evidence="4" type="primary">mqnA</name>
    <name evidence="5" type="ordered locus">Plabr_1361</name>
</gene>
<dbReference type="RefSeq" id="WP_013627703.1">
    <property type="nucleotide sequence ID" value="NC_015174.1"/>
</dbReference>
<evidence type="ECO:0000256" key="4">
    <source>
        <dbReference type="HAMAP-Rule" id="MF_00995"/>
    </source>
</evidence>
<protein>
    <recommendedName>
        <fullName evidence="4">Chorismate dehydratase</fullName>
        <ecNumber evidence="4">4.2.1.151</ecNumber>
    </recommendedName>
    <alternativeName>
        <fullName evidence="4">Menaquinone biosynthetic enzyme MqnA</fullName>
    </alternativeName>
</protein>
<dbReference type="GO" id="GO:0016836">
    <property type="term" value="F:hydro-lyase activity"/>
    <property type="evidence" value="ECO:0007669"/>
    <property type="project" value="UniProtKB-UniRule"/>
</dbReference>
<dbReference type="CDD" id="cd13634">
    <property type="entry name" value="PBP2_Sco4506"/>
    <property type="match status" value="1"/>
</dbReference>
<dbReference type="InterPro" id="IPR030868">
    <property type="entry name" value="MqnA"/>
</dbReference>
<dbReference type="PANTHER" id="PTHR37690">
    <property type="entry name" value="CHORISMATE DEHYDRATASE"/>
    <property type="match status" value="1"/>
</dbReference>
<dbReference type="STRING" id="756272.Plabr_1361"/>
<dbReference type="EMBL" id="CP002546">
    <property type="protein sequence ID" value="ADY58973.1"/>
    <property type="molecule type" value="Genomic_DNA"/>
</dbReference>
<dbReference type="Gene3D" id="3.40.190.10">
    <property type="entry name" value="Periplasmic binding protein-like II"/>
    <property type="match status" value="2"/>
</dbReference>
<name>F0SNT7_RUBBR</name>
<proteinExistence type="inferred from homology"/>
<evidence type="ECO:0000313" key="5">
    <source>
        <dbReference type="EMBL" id="ADY58973.1"/>
    </source>
</evidence>
<accession>F0SNT7</accession>
<dbReference type="UniPathway" id="UPA00079"/>
<dbReference type="eggNOG" id="COG1427">
    <property type="taxonomic scope" value="Bacteria"/>
</dbReference>
<sequence>MLHSLAEADLRPREARCAQPASDHWRRTATRVGAVSYLNSKPLVHGLSSILPDDRFRLDYPSRLADDLAAGQLDVALIPSVEYLRNPEYSIVSDACVATHGPVLSVKLYSRVPIGDIRSLALDEGSRTSAALTRLMLAERYGVIPRLEQLPLSRSTADSECDAVLLIGDRAIHPPAEEFEAVWDLGEEWVNWTGFPFVFAMWVARPGAADPALSRLLSETRDMGVKSIDQIAAAEAAGLNISEKTARDYLRDNLHFRLGSAERKGLEQFRELLEPLQLIPGSRSGSAASRS</sequence>
<comment type="catalytic activity">
    <reaction evidence="4">
        <text>chorismate = 3-[(1-carboxyvinyl)-oxy]benzoate + H2O</text>
        <dbReference type="Rhea" id="RHEA:40051"/>
        <dbReference type="ChEBI" id="CHEBI:15377"/>
        <dbReference type="ChEBI" id="CHEBI:29748"/>
        <dbReference type="ChEBI" id="CHEBI:76981"/>
        <dbReference type="EC" id="4.2.1.151"/>
    </reaction>
</comment>
<evidence type="ECO:0000256" key="2">
    <source>
        <dbReference type="ARBA" id="ARBA00022428"/>
    </source>
</evidence>
<dbReference type="PANTHER" id="PTHR37690:SF1">
    <property type="entry name" value="CHORISMATE DEHYDRATASE"/>
    <property type="match status" value="1"/>
</dbReference>
<reference evidence="6" key="1">
    <citation type="submission" date="2011-02" db="EMBL/GenBank/DDBJ databases">
        <title>The complete genome of Planctomyces brasiliensis DSM 5305.</title>
        <authorList>
            <person name="Lucas S."/>
            <person name="Copeland A."/>
            <person name="Lapidus A."/>
            <person name="Bruce D."/>
            <person name="Goodwin L."/>
            <person name="Pitluck S."/>
            <person name="Kyrpides N."/>
            <person name="Mavromatis K."/>
            <person name="Pagani I."/>
            <person name="Ivanova N."/>
            <person name="Ovchinnikova G."/>
            <person name="Lu M."/>
            <person name="Detter J.C."/>
            <person name="Han C."/>
            <person name="Land M."/>
            <person name="Hauser L."/>
            <person name="Markowitz V."/>
            <person name="Cheng J.-F."/>
            <person name="Hugenholtz P."/>
            <person name="Woyke T."/>
            <person name="Wu D."/>
            <person name="Tindall B."/>
            <person name="Pomrenke H.G."/>
            <person name="Brambilla E."/>
            <person name="Klenk H.-P."/>
            <person name="Eisen J.A."/>
        </authorList>
    </citation>
    <scope>NUCLEOTIDE SEQUENCE [LARGE SCALE GENOMIC DNA]</scope>
    <source>
        <strain evidence="6">ATCC 49424 / DSM 5305 / JCM 21570 / NBRC 103401 / IFAM 1448</strain>
    </source>
</reference>
<dbReference type="HAMAP" id="MF_00995">
    <property type="entry name" value="MqnA"/>
    <property type="match status" value="1"/>
</dbReference>
<dbReference type="HOGENOM" id="CLU_059898_0_0_0"/>
<organism evidence="5 6">
    <name type="scientific">Rubinisphaera brasiliensis (strain ATCC 49424 / DSM 5305 / JCM 21570 / IAM 15109 / NBRC 103401 / IFAM 1448)</name>
    <name type="common">Planctomyces brasiliensis</name>
    <dbReference type="NCBI Taxonomy" id="756272"/>
    <lineage>
        <taxon>Bacteria</taxon>
        <taxon>Pseudomonadati</taxon>
        <taxon>Planctomycetota</taxon>
        <taxon>Planctomycetia</taxon>
        <taxon>Planctomycetales</taxon>
        <taxon>Planctomycetaceae</taxon>
        <taxon>Rubinisphaera</taxon>
    </lineage>
</organism>
<evidence type="ECO:0000313" key="6">
    <source>
        <dbReference type="Proteomes" id="UP000006860"/>
    </source>
</evidence>
<evidence type="ECO:0000256" key="1">
    <source>
        <dbReference type="ARBA" id="ARBA00004863"/>
    </source>
</evidence>
<dbReference type="GO" id="GO:0009234">
    <property type="term" value="P:menaquinone biosynthetic process"/>
    <property type="evidence" value="ECO:0007669"/>
    <property type="project" value="UniProtKB-UniRule"/>
</dbReference>
<dbReference type="EC" id="4.2.1.151" evidence="4"/>
<dbReference type="Pfam" id="PF02621">
    <property type="entry name" value="VitK2_biosynth"/>
    <property type="match status" value="1"/>
</dbReference>
<dbReference type="InterPro" id="IPR003773">
    <property type="entry name" value="Menaquinone_biosynth"/>
</dbReference>
<dbReference type="Proteomes" id="UP000006860">
    <property type="component" value="Chromosome"/>
</dbReference>
<dbReference type="KEGG" id="pbs:Plabr_1361"/>